<dbReference type="GO" id="GO:0005737">
    <property type="term" value="C:cytoplasm"/>
    <property type="evidence" value="ECO:0007669"/>
    <property type="project" value="UniProtKB-SubCell"/>
</dbReference>
<reference evidence="11" key="1">
    <citation type="submission" date="2020-06" db="EMBL/GenBank/DDBJ databases">
        <title>Unique genomic features of the anaerobic methanotrophic archaea.</title>
        <authorList>
            <person name="Chadwick G.L."/>
            <person name="Skennerton C.T."/>
            <person name="Laso-Perez R."/>
            <person name="Leu A.O."/>
            <person name="Speth D.R."/>
            <person name="Yu H."/>
            <person name="Morgan-Lang C."/>
            <person name="Hatzenpichler R."/>
            <person name="Goudeau D."/>
            <person name="Malmstrom R."/>
            <person name="Brazelton W.J."/>
            <person name="Woyke T."/>
            <person name="Hallam S.J."/>
            <person name="Tyson G.W."/>
            <person name="Wegener G."/>
            <person name="Boetius A."/>
            <person name="Orphan V."/>
        </authorList>
    </citation>
    <scope>NUCLEOTIDE SEQUENCE</scope>
</reference>
<comment type="subunit">
    <text evidence="9">Monomer.</text>
</comment>
<dbReference type="InterPro" id="IPR029064">
    <property type="entry name" value="Ribosomal_eL30-like_sf"/>
</dbReference>
<dbReference type="PANTHER" id="PTHR10853:SF0">
    <property type="entry name" value="PROTEIN PELOTA HOMOLOG"/>
    <property type="match status" value="1"/>
</dbReference>
<organism evidence="11">
    <name type="scientific">Candidatus Methanophaga sp. ANME-1 ERB7</name>
    <dbReference type="NCBI Taxonomy" id="2759913"/>
    <lineage>
        <taxon>Archaea</taxon>
        <taxon>Methanobacteriati</taxon>
        <taxon>Methanobacteriota</taxon>
        <taxon>Stenosarchaea group</taxon>
        <taxon>Methanomicrobia</taxon>
        <taxon>Candidatus Methanophagales</taxon>
        <taxon>Candidatus Methanophagaceae</taxon>
        <taxon>Candidatus Methanophaga</taxon>
    </lineage>
</organism>
<protein>
    <recommendedName>
        <fullName evidence="9">Protein pelota homolog</fullName>
        <ecNumber evidence="9">3.1.-.-</ecNumber>
    </recommendedName>
</protein>
<dbReference type="GO" id="GO:0016787">
    <property type="term" value="F:hydrolase activity"/>
    <property type="evidence" value="ECO:0007669"/>
    <property type="project" value="UniProtKB-KW"/>
</dbReference>
<dbReference type="NCBIfam" id="TIGR00111">
    <property type="entry name" value="pelota"/>
    <property type="match status" value="1"/>
</dbReference>
<dbReference type="Gene3D" id="2.30.30.870">
    <property type="entry name" value="Pelota, domain A"/>
    <property type="match status" value="1"/>
</dbReference>
<dbReference type="EC" id="3.1.-.-" evidence="9"/>
<dbReference type="SMART" id="SM01194">
    <property type="entry name" value="eRF1_1"/>
    <property type="match status" value="1"/>
</dbReference>
<dbReference type="SUPFAM" id="SSF159065">
    <property type="entry name" value="Dom34/Pelota N-terminal domain-like"/>
    <property type="match status" value="1"/>
</dbReference>
<dbReference type="EMBL" id="MT631661">
    <property type="protein sequence ID" value="QNO56569.1"/>
    <property type="molecule type" value="Genomic_DNA"/>
</dbReference>
<dbReference type="GO" id="GO:0070651">
    <property type="term" value="P:nonfunctional rRNA decay"/>
    <property type="evidence" value="ECO:0007669"/>
    <property type="project" value="TreeGrafter"/>
</dbReference>
<comment type="similarity">
    <text evidence="3 9">Belongs to the eukaryotic release factor 1 family. Pelota subfamily.</text>
</comment>
<sequence length="372" mass="41612">MKILKRKLKERGRNRRTGEISLIPESLDDLWHLKHIIEPGDFVYSLTYRRLEGATDKVRPDKTAKKPLRMGIRLESVEFHKFSHRLRLKGVIEHGIDTELGSYHTFNIEPNSKLSVIKTWKVHQLKRLIEASKAVAAATVIILTIEDGEAVAGVVRQYGVDELFSLRAGSGKGVDGSGDGAKKEFFHKVIEQLKSSFNTIAAEAIIIAGPGFVKNDFLAVLKEKDPVLTKRTRIEQTSSIGVSGFMEVLKRGAVTRLRAEERLTQEVKLIDLLMEEISKEYDCKAVYGEDEVIKALQFGAIESLLVCDDKLMVSRTEGDEISKEGEGIEQVEAIVEEVERVRGKIVVFSTEFEPGKRLKGLGGIAAILRFNI</sequence>
<keyword evidence="8 9" id="KW-0378">Hydrolase</keyword>
<keyword evidence="6 9" id="KW-0479">Metal-binding</keyword>
<dbReference type="Pfam" id="PF03465">
    <property type="entry name" value="eRF1_3"/>
    <property type="match status" value="1"/>
</dbReference>
<comment type="cofactor">
    <cofactor evidence="1 9">
        <name>a divalent metal cation</name>
        <dbReference type="ChEBI" id="CHEBI:60240"/>
    </cofactor>
</comment>
<dbReference type="InterPro" id="IPR005142">
    <property type="entry name" value="eRF1_3"/>
</dbReference>
<dbReference type="InterPro" id="IPR038069">
    <property type="entry name" value="Pelota/DOM34_N"/>
</dbReference>
<accession>A0A7G9Z8I5</accession>
<gene>
    <name evidence="9 11" type="primary">pelA</name>
    <name evidence="11" type="ORF">DBGJEDGB_00001</name>
</gene>
<dbReference type="GO" id="GO:0032790">
    <property type="term" value="P:ribosome disassembly"/>
    <property type="evidence" value="ECO:0007669"/>
    <property type="project" value="TreeGrafter"/>
</dbReference>
<evidence type="ECO:0000313" key="11">
    <source>
        <dbReference type="EMBL" id="QNO56569.1"/>
    </source>
</evidence>
<dbReference type="SUPFAM" id="SSF53137">
    <property type="entry name" value="Translational machinery components"/>
    <property type="match status" value="1"/>
</dbReference>
<dbReference type="Pfam" id="PF03464">
    <property type="entry name" value="eRF1_2"/>
    <property type="match status" value="1"/>
</dbReference>
<feature type="domain" description="eRF1/Pelota-like N-terminal" evidence="10">
    <location>
        <begin position="6"/>
        <end position="133"/>
    </location>
</feature>
<dbReference type="InterPro" id="IPR058547">
    <property type="entry name" value="Pelota_N"/>
</dbReference>
<evidence type="ECO:0000256" key="7">
    <source>
        <dbReference type="ARBA" id="ARBA00022759"/>
    </source>
</evidence>
<comment type="subcellular location">
    <subcellularLocation>
        <location evidence="2 9">Cytoplasm</location>
    </subcellularLocation>
</comment>
<dbReference type="GO" id="GO:0070481">
    <property type="term" value="P:nuclear-transcribed mRNA catabolic process, non-stop decay"/>
    <property type="evidence" value="ECO:0007669"/>
    <property type="project" value="InterPro"/>
</dbReference>
<dbReference type="InterPro" id="IPR004405">
    <property type="entry name" value="TF_pelota"/>
</dbReference>
<evidence type="ECO:0000256" key="1">
    <source>
        <dbReference type="ARBA" id="ARBA00001968"/>
    </source>
</evidence>
<dbReference type="InterPro" id="IPR023521">
    <property type="entry name" value="Pelota_arc"/>
</dbReference>
<evidence type="ECO:0000256" key="8">
    <source>
        <dbReference type="ARBA" id="ARBA00022801"/>
    </source>
</evidence>
<dbReference type="InterPro" id="IPR042226">
    <property type="entry name" value="eFR1_2_sf"/>
</dbReference>
<evidence type="ECO:0000256" key="2">
    <source>
        <dbReference type="ARBA" id="ARBA00004496"/>
    </source>
</evidence>
<dbReference type="AlphaFoldDB" id="A0A7G9Z8I5"/>
<evidence type="ECO:0000256" key="6">
    <source>
        <dbReference type="ARBA" id="ARBA00022723"/>
    </source>
</evidence>
<comment type="domain">
    <text evidence="9">The N-terminal domain has the RNA-binding Sm fold. It harbors the endoribonuclease activity.</text>
</comment>
<dbReference type="Gene3D" id="3.30.420.60">
    <property type="entry name" value="eRF1 domain 2"/>
    <property type="match status" value="1"/>
</dbReference>
<keyword evidence="7 9" id="KW-0255">Endonuclease</keyword>
<dbReference type="InterPro" id="IPR005140">
    <property type="entry name" value="eRF1_Pelota-like_N"/>
</dbReference>
<dbReference type="Pfam" id="PF26356">
    <property type="entry name" value="Pelota_N"/>
    <property type="match status" value="1"/>
</dbReference>
<dbReference type="GO" id="GO:0046872">
    <property type="term" value="F:metal ion binding"/>
    <property type="evidence" value="ECO:0007669"/>
    <property type="project" value="UniProtKB-UniRule"/>
</dbReference>
<dbReference type="HAMAP" id="MF_01853">
    <property type="entry name" value="PelO"/>
    <property type="match status" value="1"/>
</dbReference>
<keyword evidence="5 9" id="KW-0540">Nuclease</keyword>
<dbReference type="GO" id="GO:0004519">
    <property type="term" value="F:endonuclease activity"/>
    <property type="evidence" value="ECO:0007669"/>
    <property type="project" value="UniProtKB-UniRule"/>
</dbReference>
<evidence type="ECO:0000256" key="9">
    <source>
        <dbReference type="HAMAP-Rule" id="MF_01853"/>
    </source>
</evidence>
<keyword evidence="4 9" id="KW-0963">Cytoplasm</keyword>
<evidence type="ECO:0000256" key="4">
    <source>
        <dbReference type="ARBA" id="ARBA00022490"/>
    </source>
</evidence>
<evidence type="ECO:0000256" key="5">
    <source>
        <dbReference type="ARBA" id="ARBA00022722"/>
    </source>
</evidence>
<dbReference type="Gene3D" id="3.30.1330.30">
    <property type="match status" value="1"/>
</dbReference>
<dbReference type="PANTHER" id="PTHR10853">
    <property type="entry name" value="PELOTA"/>
    <property type="match status" value="1"/>
</dbReference>
<comment type="function">
    <text evidence="9">May function in recognizing stalled ribosomes, interact with stem-loop structures in stalled mRNA molecules, and effect endonucleolytic cleavage of the mRNA. May play a role in the release non-functional ribosomes and degradation of damaged mRNAs. Has endoribonuclease activity.</text>
</comment>
<proteinExistence type="inferred from homology"/>
<dbReference type="GO" id="GO:0071025">
    <property type="term" value="P:RNA surveillance"/>
    <property type="evidence" value="ECO:0007669"/>
    <property type="project" value="InterPro"/>
</dbReference>
<dbReference type="SUPFAM" id="SSF55315">
    <property type="entry name" value="L30e-like"/>
    <property type="match status" value="1"/>
</dbReference>
<evidence type="ECO:0000259" key="10">
    <source>
        <dbReference type="SMART" id="SM01194"/>
    </source>
</evidence>
<dbReference type="GO" id="GO:0070966">
    <property type="term" value="P:nuclear-transcribed mRNA catabolic process, no-go decay"/>
    <property type="evidence" value="ECO:0007669"/>
    <property type="project" value="InterPro"/>
</dbReference>
<name>A0A7G9Z8I5_9EURY</name>
<dbReference type="InterPro" id="IPR005141">
    <property type="entry name" value="eRF1_2"/>
</dbReference>
<evidence type="ECO:0000256" key="3">
    <source>
        <dbReference type="ARBA" id="ARBA00009504"/>
    </source>
</evidence>